<name>F8AH72_PYRYC</name>
<keyword evidence="3" id="KW-1185">Reference proteome</keyword>
<dbReference type="KEGG" id="pya:PYCH_16360"/>
<dbReference type="HOGENOM" id="CLU_1127127_0_0_2"/>
<organism evidence="2 3">
    <name type="scientific">Pyrococcus yayanosii (strain CH1 / JCM 16557)</name>
    <dbReference type="NCBI Taxonomy" id="529709"/>
    <lineage>
        <taxon>Archaea</taxon>
        <taxon>Methanobacteriati</taxon>
        <taxon>Methanobacteriota</taxon>
        <taxon>Thermococci</taxon>
        <taxon>Thermococcales</taxon>
        <taxon>Thermococcaceae</taxon>
        <taxon>Pyrococcus</taxon>
    </lineage>
</organism>
<proteinExistence type="predicted"/>
<protein>
    <submittedName>
        <fullName evidence="2">Uncharacterized protein</fullName>
    </submittedName>
</protein>
<dbReference type="PROSITE" id="PS51257">
    <property type="entry name" value="PROKAR_LIPOPROTEIN"/>
    <property type="match status" value="1"/>
</dbReference>
<evidence type="ECO:0000256" key="1">
    <source>
        <dbReference type="SAM" id="MobiDB-lite"/>
    </source>
</evidence>
<dbReference type="eggNOG" id="arCOG10029">
    <property type="taxonomic scope" value="Archaea"/>
</dbReference>
<dbReference type="Proteomes" id="UP000008386">
    <property type="component" value="Chromosome"/>
</dbReference>
<evidence type="ECO:0000313" key="3">
    <source>
        <dbReference type="Proteomes" id="UP000008386"/>
    </source>
</evidence>
<dbReference type="EMBL" id="CP002779">
    <property type="protein sequence ID" value="AEH25302.1"/>
    <property type="molecule type" value="Genomic_DNA"/>
</dbReference>
<dbReference type="OrthoDB" id="101320at2157"/>
<feature type="region of interest" description="Disordered" evidence="1">
    <location>
        <begin position="22"/>
        <end position="42"/>
    </location>
</feature>
<reference evidence="2 3" key="1">
    <citation type="journal article" date="2011" name="J. Bacteriol.">
        <title>Complete genome sequence of the obligate piezophilic hyperthermophilic archaeon Pyrococcus yayanosii CH1.</title>
        <authorList>
            <person name="Jun X."/>
            <person name="Lupeng L."/>
            <person name="Minjuan X."/>
            <person name="Oger P."/>
            <person name="Fengping W."/>
            <person name="Jebbar M."/>
            <person name="Xiang X."/>
        </authorList>
    </citation>
    <scope>NUCLEOTIDE SEQUENCE [LARGE SCALE GENOMIC DNA]</scope>
    <source>
        <strain evidence="3">CH1 / JCM 16557</strain>
    </source>
</reference>
<gene>
    <name evidence="2" type="ordered locus">PYCH_16360</name>
</gene>
<dbReference type="STRING" id="529709.PYCH_16360"/>
<evidence type="ECO:0000313" key="2">
    <source>
        <dbReference type="EMBL" id="AEH25302.1"/>
    </source>
</evidence>
<sequence>MRSIVIALILVILTAGCLGEGTTTTSQPREVITPPSPTPTVTETLTSTEEARSFPTAYTYWEHVEVNITITIEDENETFTETVRMAIERNATVEGTKAYVNSTITTLPDNIRVPIRLRIEGNKVYTLTPNGWIEETNETLIIPPEEFAKFFLDYNPVALSLKYGESYVPFLSEDEVKAILVQNLGIPNATMDVKNSWMRIEFEGSLPVSGTLYVSVSLVIVDSLTGAKLEETVILIDRFKVIWHER</sequence>
<dbReference type="GeneID" id="10838205"/>
<dbReference type="RefSeq" id="WP_013906358.1">
    <property type="nucleotide sequence ID" value="NC_015680.1"/>
</dbReference>
<accession>F8AH72</accession>
<dbReference type="AlphaFoldDB" id="F8AH72"/>